<dbReference type="CDD" id="cd06225">
    <property type="entry name" value="HAMP"/>
    <property type="match status" value="1"/>
</dbReference>
<dbReference type="PANTHER" id="PTHR43156">
    <property type="entry name" value="STAGE II SPORULATION PROTEIN E-RELATED"/>
    <property type="match status" value="1"/>
</dbReference>
<dbReference type="InterPro" id="IPR001932">
    <property type="entry name" value="PPM-type_phosphatase-like_dom"/>
</dbReference>
<dbReference type="InterPro" id="IPR036890">
    <property type="entry name" value="HATPase_C_sf"/>
</dbReference>
<comment type="subcellular location">
    <subcellularLocation>
        <location evidence="1">Membrane</location>
    </subcellularLocation>
</comment>
<dbReference type="Pfam" id="PF13581">
    <property type="entry name" value="HATPase_c_2"/>
    <property type="match status" value="1"/>
</dbReference>
<dbReference type="SUPFAM" id="SSF158472">
    <property type="entry name" value="HAMP domain-like"/>
    <property type="match status" value="1"/>
</dbReference>
<dbReference type="Pfam" id="PF07228">
    <property type="entry name" value="SpoIIE"/>
    <property type="match status" value="1"/>
</dbReference>
<keyword evidence="5" id="KW-0378">Hydrolase</keyword>
<evidence type="ECO:0000313" key="10">
    <source>
        <dbReference type="Proteomes" id="UP001381174"/>
    </source>
</evidence>
<feature type="domain" description="HAMP" evidence="8">
    <location>
        <begin position="298"/>
        <end position="351"/>
    </location>
</feature>
<feature type="transmembrane region" description="Helical" evidence="7">
    <location>
        <begin position="273"/>
        <end position="297"/>
    </location>
</feature>
<gene>
    <name evidence="9" type="ORF">WAT24_11700</name>
</gene>
<keyword evidence="7" id="KW-1133">Transmembrane helix</keyword>
<keyword evidence="7" id="KW-0812">Transmembrane</keyword>
<dbReference type="Gene3D" id="3.60.40.10">
    <property type="entry name" value="PPM-type phosphatase domain"/>
    <property type="match status" value="1"/>
</dbReference>
<keyword evidence="2" id="KW-0597">Phosphoprotein</keyword>
<reference evidence="9 10" key="1">
    <citation type="journal article" date="2014" name="Int. J. Syst. Evol. Microbiol.">
        <title>Fulvimonas yonginensis sp. nov., isolated from greenhouse soil, and emended description of the genus Fulvimonas.</title>
        <authorList>
            <person name="Ahn J.H."/>
            <person name="Kim S.J."/>
            <person name="Weon H.Y."/>
            <person name="Hong S.B."/>
            <person name="Seok S.J."/>
            <person name="Kwon S.W."/>
        </authorList>
    </citation>
    <scope>NUCLEOTIDE SEQUENCE [LARGE SCALE GENOMIC DNA]</scope>
    <source>
        <strain evidence="9 10">KACC 16952</strain>
    </source>
</reference>
<dbReference type="Gene3D" id="3.30.450.20">
    <property type="entry name" value="PAS domain"/>
    <property type="match status" value="1"/>
</dbReference>
<dbReference type="Proteomes" id="UP001381174">
    <property type="component" value="Unassembled WGS sequence"/>
</dbReference>
<dbReference type="PANTHER" id="PTHR43156:SF2">
    <property type="entry name" value="STAGE II SPORULATION PROTEIN E"/>
    <property type="match status" value="1"/>
</dbReference>
<dbReference type="SMART" id="SM00304">
    <property type="entry name" value="HAMP"/>
    <property type="match status" value="1"/>
</dbReference>
<evidence type="ECO:0000256" key="2">
    <source>
        <dbReference type="ARBA" id="ARBA00022553"/>
    </source>
</evidence>
<dbReference type="EMBL" id="JBBBNY010000008">
    <property type="protein sequence ID" value="MEI7037423.1"/>
    <property type="molecule type" value="Genomic_DNA"/>
</dbReference>
<keyword evidence="3" id="KW-0808">Transferase</keyword>
<dbReference type="InterPro" id="IPR036457">
    <property type="entry name" value="PPM-type-like_dom_sf"/>
</dbReference>
<evidence type="ECO:0000256" key="1">
    <source>
        <dbReference type="ARBA" id="ARBA00004370"/>
    </source>
</evidence>
<protein>
    <submittedName>
        <fullName evidence="9">SpoIIE family protein phosphatase</fullName>
    </submittedName>
</protein>
<dbReference type="InterPro" id="IPR003660">
    <property type="entry name" value="HAMP_dom"/>
</dbReference>
<keyword evidence="6" id="KW-0175">Coiled coil</keyword>
<dbReference type="CDD" id="cd12913">
    <property type="entry name" value="PDC1_MCP_like"/>
    <property type="match status" value="1"/>
</dbReference>
<evidence type="ECO:0000313" key="9">
    <source>
        <dbReference type="EMBL" id="MEI7037423.1"/>
    </source>
</evidence>
<dbReference type="RefSeq" id="WP_336808054.1">
    <property type="nucleotide sequence ID" value="NZ_JBBBNY010000008.1"/>
</dbReference>
<organism evidence="9 10">
    <name type="scientific">Fulvimonas yonginensis</name>
    <dbReference type="NCBI Taxonomy" id="1495200"/>
    <lineage>
        <taxon>Bacteria</taxon>
        <taxon>Pseudomonadati</taxon>
        <taxon>Pseudomonadota</taxon>
        <taxon>Gammaproteobacteria</taxon>
        <taxon>Lysobacterales</taxon>
        <taxon>Rhodanobacteraceae</taxon>
        <taxon>Fulvimonas</taxon>
    </lineage>
</organism>
<comment type="caution">
    <text evidence="9">The sequence shown here is derived from an EMBL/GenBank/DDBJ whole genome shotgun (WGS) entry which is preliminary data.</text>
</comment>
<evidence type="ECO:0000259" key="8">
    <source>
        <dbReference type="PROSITE" id="PS50885"/>
    </source>
</evidence>
<dbReference type="InterPro" id="IPR052016">
    <property type="entry name" value="Bact_Sigma-Reg"/>
</dbReference>
<keyword evidence="4" id="KW-0418">Kinase</keyword>
<dbReference type="CDD" id="cd18774">
    <property type="entry name" value="PDC2_HK_sensor"/>
    <property type="match status" value="1"/>
</dbReference>
<evidence type="ECO:0000256" key="3">
    <source>
        <dbReference type="ARBA" id="ARBA00022679"/>
    </source>
</evidence>
<dbReference type="Pfam" id="PF00672">
    <property type="entry name" value="HAMP"/>
    <property type="match status" value="1"/>
</dbReference>
<evidence type="ECO:0000256" key="6">
    <source>
        <dbReference type="SAM" id="Coils"/>
    </source>
</evidence>
<dbReference type="Pfam" id="PF22673">
    <property type="entry name" value="MCP-like_PDC_1"/>
    <property type="match status" value="1"/>
</dbReference>
<dbReference type="SMART" id="SM00331">
    <property type="entry name" value="PP2C_SIG"/>
    <property type="match status" value="1"/>
</dbReference>
<dbReference type="SUPFAM" id="SSF81606">
    <property type="entry name" value="PP2C-like"/>
    <property type="match status" value="1"/>
</dbReference>
<keyword evidence="10" id="KW-1185">Reference proteome</keyword>
<evidence type="ECO:0000256" key="5">
    <source>
        <dbReference type="ARBA" id="ARBA00022801"/>
    </source>
</evidence>
<accession>A0ABU8JCX4</accession>
<name>A0ABU8JCX4_9GAMM</name>
<dbReference type="InterPro" id="IPR003594">
    <property type="entry name" value="HATPase_dom"/>
</dbReference>
<dbReference type="SUPFAM" id="SSF55874">
    <property type="entry name" value="ATPase domain of HSP90 chaperone/DNA topoisomerase II/histidine kinase"/>
    <property type="match status" value="1"/>
</dbReference>
<dbReference type="Gene3D" id="3.30.565.10">
    <property type="entry name" value="Histidine kinase-like ATPase, C-terminal domain"/>
    <property type="match status" value="1"/>
</dbReference>
<evidence type="ECO:0000256" key="7">
    <source>
        <dbReference type="SAM" id="Phobius"/>
    </source>
</evidence>
<proteinExistence type="predicted"/>
<dbReference type="CDD" id="cd16936">
    <property type="entry name" value="HATPase_RsbW-like"/>
    <property type="match status" value="1"/>
</dbReference>
<sequence>MALWLLVGSVLVLVVVGMALFVQTREQILVHTHGEALALSRAAADRIEARLGRVAASTRLLAAIAASDTRDAEGLLRTSLRADPDLAGLAIAPLPHRTRSPAPFVSRQDDGSVQERDLAGDLVHYWDQYWFLGGLACDTGCWQRPFHSRSRQRLLVNYSVAIRRGGQAVGVVNADVTLEWLQRILETLRKPAGAYTFVLGSDGRYLAHDQTALVGQAGAPALLQAMARQDGAPVRLAQAADGPVWIYPSPIKGTFWSLGLVMPEAQIYADVRILFLSGMALGLFALIGIALITLTIIRRTLAPLGVLVHRAEHVARGELDFDLPATGRRDEIGRLTGAFDQMRHQLAEHLRQLTEATREQQRLASELEIAHQIQTALLPKEHYLDAHCPNFELHAALRPARAVGGDLYSYFMLDERRFYLLVGDVSDKGIPAALFMARTITLAKALAPRSHTPQELLRLLNQELCRNNDGCMFVTLLCGVLDTIDGTLVLASAGHEPPVLCDGESVRLLEFETGAAVGLDEEAVYPAHEIVLRPGDTLLLYTDGITEAADGTQAMFGTQRLLDSLLAPPLPSSAAGYTSRLLADVDRFVDGASQADDITVLALSWLHQESRRPDPVLTMALRNTVPDVFEAIARCDRALDRAGVSESLRSDVQLVLEEMMVNIVEHGYPDRREGTIGVRMQLTDDGIVVELHSDGVPFDPTGAPPPALTGDLADQDAVGGLGIHLVRSMVREMDYSHDAGGNHLRLHFPNEQDVTIA</sequence>
<evidence type="ECO:0000256" key="4">
    <source>
        <dbReference type="ARBA" id="ARBA00022777"/>
    </source>
</evidence>
<dbReference type="PROSITE" id="PS50885">
    <property type="entry name" value="HAMP"/>
    <property type="match status" value="1"/>
</dbReference>
<feature type="coiled-coil region" evidence="6">
    <location>
        <begin position="339"/>
        <end position="370"/>
    </location>
</feature>
<keyword evidence="7" id="KW-0472">Membrane</keyword>
<dbReference type="Gene3D" id="6.10.340.10">
    <property type="match status" value="1"/>
</dbReference>